<accession>A0ABD7EQJ7</accession>
<dbReference type="Gene3D" id="3.30.450.20">
    <property type="entry name" value="PAS domain"/>
    <property type="match status" value="1"/>
</dbReference>
<proteinExistence type="predicted"/>
<dbReference type="InterPro" id="IPR013656">
    <property type="entry name" value="PAS_4"/>
</dbReference>
<dbReference type="RefSeq" id="WP_201929604.1">
    <property type="nucleotide sequence ID" value="NZ_CAWPTK010000012.1"/>
</dbReference>
<dbReference type="SUPFAM" id="SSF109604">
    <property type="entry name" value="HD-domain/PDEase-like"/>
    <property type="match status" value="1"/>
</dbReference>
<dbReference type="PANTHER" id="PTHR43155:SF2">
    <property type="entry name" value="CYCLIC DI-GMP PHOSPHODIESTERASE PA4108"/>
    <property type="match status" value="1"/>
</dbReference>
<reference evidence="4 5" key="1">
    <citation type="journal article" date="2021" name="Front. Microbiol.">
        <title>Prevalence and Genetic Analysis of Chromosomal mcr-3/7 in Aeromonas From U.S. Animal-Derived Samples.</title>
        <authorList>
            <person name="Wang Y."/>
            <person name="Hou N."/>
            <person name="Rasooly R."/>
            <person name="Gu Y."/>
            <person name="He X."/>
        </authorList>
    </citation>
    <scope>NUCLEOTIDE SEQUENCE [LARGE SCALE GENOMIC DNA]</scope>
    <source>
        <strain evidence="4 5">4608</strain>
    </source>
</reference>
<dbReference type="InterPro" id="IPR037522">
    <property type="entry name" value="HD_GYP_dom"/>
</dbReference>
<dbReference type="PANTHER" id="PTHR43155">
    <property type="entry name" value="CYCLIC DI-GMP PHOSPHODIESTERASE PA4108-RELATED"/>
    <property type="match status" value="1"/>
</dbReference>
<organism evidence="4 5">
    <name type="scientific">Aeromonas jandaei</name>
    <dbReference type="NCBI Taxonomy" id="650"/>
    <lineage>
        <taxon>Bacteria</taxon>
        <taxon>Pseudomonadati</taxon>
        <taxon>Pseudomonadota</taxon>
        <taxon>Gammaproteobacteria</taxon>
        <taxon>Aeromonadales</taxon>
        <taxon>Aeromonadaceae</taxon>
        <taxon>Aeromonas</taxon>
    </lineage>
</organism>
<dbReference type="Proteomes" id="UP000679312">
    <property type="component" value="Chromosome"/>
</dbReference>
<dbReference type="GO" id="GO:0008081">
    <property type="term" value="F:phosphoric diester hydrolase activity"/>
    <property type="evidence" value="ECO:0007669"/>
    <property type="project" value="UniProtKB-ARBA"/>
</dbReference>
<dbReference type="InterPro" id="IPR003607">
    <property type="entry name" value="HD/PDEase_dom"/>
</dbReference>
<evidence type="ECO:0000313" key="4">
    <source>
        <dbReference type="EMBL" id="QWL63229.1"/>
    </source>
</evidence>
<dbReference type="PROSITE" id="PS51832">
    <property type="entry name" value="HD_GYP"/>
    <property type="match status" value="1"/>
</dbReference>
<sequence length="476" mass="53515">MNNDHAMAIVCDLSLCIGREVTLDALLTKVLQRFLFHCACPVGVVLQQLPKGGQRIVKAIGDERLLQHQGQSVSLPSWVIDGDQCILRAPIPLPGSRTYPFAYRLKVEGGYLMLLLSPNPEHQGEQICQLFSPILGNLARAIQLCRDSEQLALRQQAELVDMQRFNESLLRAIPIPVFSKDVEGRFISCNPTFTQITGISKAELLGKRVDEILPPELAEEYIQRDLEVLRSRQPQYFEHLLLDRNGRRYQVLNFKDLFYDHQGEVAGIIGALVDITRIKESEQQQRALLFQTIAALSSAIAHKDPSTAGHERRVHDLALAIGQHLQLSQDRLDGLGLAAMVHNIGLLQIPAEILTRPRELRPVEFELIKQHPQAGCEILQQIDFPWPITTIVLQHHENMDGSGYPHGLQGDDICLEARIIRVADSLAAMTAHRPFRRAMSLTEAFAELTRYAGVRYDEQVVSACFTVWQAGDRFTN</sequence>
<dbReference type="AlphaFoldDB" id="A0ABD7EQJ7"/>
<dbReference type="SMART" id="SM00091">
    <property type="entry name" value="PAS"/>
    <property type="match status" value="1"/>
</dbReference>
<evidence type="ECO:0000259" key="1">
    <source>
        <dbReference type="PROSITE" id="PS50112"/>
    </source>
</evidence>
<dbReference type="SMART" id="SM00471">
    <property type="entry name" value="HDc"/>
    <property type="match status" value="1"/>
</dbReference>
<dbReference type="Gene3D" id="1.10.3210.10">
    <property type="entry name" value="Hypothetical protein af1432"/>
    <property type="match status" value="1"/>
</dbReference>
<dbReference type="Pfam" id="PF08448">
    <property type="entry name" value="PAS_4"/>
    <property type="match status" value="1"/>
</dbReference>
<dbReference type="InterPro" id="IPR000014">
    <property type="entry name" value="PAS"/>
</dbReference>
<dbReference type="NCBIfam" id="TIGR00229">
    <property type="entry name" value="sensory_box"/>
    <property type="match status" value="1"/>
</dbReference>
<feature type="domain" description="PAS" evidence="1">
    <location>
        <begin position="162"/>
        <end position="232"/>
    </location>
</feature>
<feature type="domain" description="PAC" evidence="2">
    <location>
        <begin position="235"/>
        <end position="287"/>
    </location>
</feature>
<name>A0ABD7EQJ7_AERJA</name>
<evidence type="ECO:0000313" key="5">
    <source>
        <dbReference type="Proteomes" id="UP000679312"/>
    </source>
</evidence>
<dbReference type="SUPFAM" id="SSF55785">
    <property type="entry name" value="PYP-like sensor domain (PAS domain)"/>
    <property type="match status" value="1"/>
</dbReference>
<dbReference type="InterPro" id="IPR000700">
    <property type="entry name" value="PAS-assoc_C"/>
</dbReference>
<dbReference type="CDD" id="cd00077">
    <property type="entry name" value="HDc"/>
    <property type="match status" value="1"/>
</dbReference>
<dbReference type="EMBL" id="CP053881">
    <property type="protein sequence ID" value="QWL63229.1"/>
    <property type="molecule type" value="Genomic_DNA"/>
</dbReference>
<dbReference type="CDD" id="cd00130">
    <property type="entry name" value="PAS"/>
    <property type="match status" value="1"/>
</dbReference>
<dbReference type="PROSITE" id="PS50113">
    <property type="entry name" value="PAC"/>
    <property type="match status" value="1"/>
</dbReference>
<evidence type="ECO:0000259" key="2">
    <source>
        <dbReference type="PROSITE" id="PS50113"/>
    </source>
</evidence>
<gene>
    <name evidence="4" type="ORF">HQ399_13695</name>
</gene>
<dbReference type="PROSITE" id="PS50112">
    <property type="entry name" value="PAS"/>
    <property type="match status" value="1"/>
</dbReference>
<feature type="domain" description="HD-GYP" evidence="3">
    <location>
        <begin position="285"/>
        <end position="476"/>
    </location>
</feature>
<evidence type="ECO:0000259" key="3">
    <source>
        <dbReference type="PROSITE" id="PS51832"/>
    </source>
</evidence>
<dbReference type="InterPro" id="IPR035965">
    <property type="entry name" value="PAS-like_dom_sf"/>
</dbReference>
<protein>
    <submittedName>
        <fullName evidence="4">PAS domain-containing protein</fullName>
    </submittedName>
</protein>
<dbReference type="Pfam" id="PF13487">
    <property type="entry name" value="HD_5"/>
    <property type="match status" value="1"/>
</dbReference>